<evidence type="ECO:0000313" key="3">
    <source>
        <dbReference type="Proteomes" id="UP001497602"/>
    </source>
</evidence>
<keyword evidence="1" id="KW-1133">Transmembrane helix</keyword>
<feature type="transmembrane region" description="Helical" evidence="1">
    <location>
        <begin position="6"/>
        <end position="26"/>
    </location>
</feature>
<keyword evidence="3" id="KW-1185">Reference proteome</keyword>
<reference evidence="2 3" key="1">
    <citation type="submission" date="2024-05" db="EMBL/GenBank/DDBJ databases">
        <authorList>
            <person name="Duchaud E."/>
        </authorList>
    </citation>
    <scope>NUCLEOTIDE SEQUENCE [LARGE SCALE GENOMIC DNA]</scope>
    <source>
        <strain evidence="2">Ena-SAMPLE-TAB-13-05-2024-13:56:06:370-140305</strain>
    </source>
</reference>
<feature type="transmembrane region" description="Helical" evidence="1">
    <location>
        <begin position="126"/>
        <end position="146"/>
    </location>
</feature>
<comment type="caution">
    <text evidence="2">The sequence shown here is derived from an EMBL/GenBank/DDBJ whole genome shotgun (WGS) entry which is preliminary data.</text>
</comment>
<gene>
    <name evidence="2" type="ORF">T190115A13A_170075</name>
</gene>
<evidence type="ECO:0000313" key="2">
    <source>
        <dbReference type="EMBL" id="CAL2105652.1"/>
    </source>
</evidence>
<name>A0ABM9PJ43_9FLAO</name>
<feature type="transmembrane region" description="Helical" evidence="1">
    <location>
        <begin position="67"/>
        <end position="87"/>
    </location>
</feature>
<feature type="transmembrane region" description="Helical" evidence="1">
    <location>
        <begin position="99"/>
        <end position="120"/>
    </location>
</feature>
<evidence type="ECO:0000256" key="1">
    <source>
        <dbReference type="SAM" id="Phobius"/>
    </source>
</evidence>
<keyword evidence="1" id="KW-0812">Transmembrane</keyword>
<proteinExistence type="predicted"/>
<protein>
    <recommendedName>
        <fullName evidence="4">Permease</fullName>
    </recommendedName>
</protein>
<sequence>MKAQISSILILFFIGYFIISFVSYFIYKNKKNFIFDIIVGLLFLVILYITTGFPFKSITAFGGFDPFFLTGLLLVFVIIGMVFNYLFYRKENEKIKWILFFKPFFISPIILLPLIGAIKFDSVENVQLISLCFLAFQNGFFWREVFNKALKSNQ</sequence>
<dbReference type="Proteomes" id="UP001497602">
    <property type="component" value="Unassembled WGS sequence"/>
</dbReference>
<keyword evidence="1" id="KW-0472">Membrane</keyword>
<organism evidence="2 3">
    <name type="scientific">Tenacibaculum vairaonense</name>
    <dbReference type="NCBI Taxonomy" id="3137860"/>
    <lineage>
        <taxon>Bacteria</taxon>
        <taxon>Pseudomonadati</taxon>
        <taxon>Bacteroidota</taxon>
        <taxon>Flavobacteriia</taxon>
        <taxon>Flavobacteriales</taxon>
        <taxon>Flavobacteriaceae</taxon>
        <taxon>Tenacibaculum</taxon>
    </lineage>
</organism>
<feature type="transmembrane region" description="Helical" evidence="1">
    <location>
        <begin position="33"/>
        <end position="55"/>
    </location>
</feature>
<accession>A0ABM9PJ43</accession>
<evidence type="ECO:0008006" key="4">
    <source>
        <dbReference type="Google" id="ProtNLM"/>
    </source>
</evidence>
<dbReference type="RefSeq" id="WP_348737454.1">
    <property type="nucleotide sequence ID" value="NZ_CAXJRC010000008.1"/>
</dbReference>
<dbReference type="EMBL" id="CAXJRC010000008">
    <property type="protein sequence ID" value="CAL2105652.1"/>
    <property type="molecule type" value="Genomic_DNA"/>
</dbReference>